<accession>D5QFU2</accession>
<evidence type="ECO:0000313" key="2">
    <source>
        <dbReference type="Proteomes" id="UP000006468"/>
    </source>
</evidence>
<protein>
    <submittedName>
        <fullName evidence="1">Uncharacterized protein</fullName>
    </submittedName>
</protein>
<dbReference type="HOGENOM" id="CLU_3344802_0_0_5"/>
<gene>
    <name evidence="1" type="ORF">GXY_10059</name>
</gene>
<dbReference type="Proteomes" id="UP000006468">
    <property type="component" value="Chromosome"/>
</dbReference>
<dbReference type="AlphaFoldDB" id="D5QFU2"/>
<evidence type="ECO:0000313" key="1">
    <source>
        <dbReference type="EMBL" id="EFG83998.1"/>
    </source>
</evidence>
<comment type="caution">
    <text evidence="1">The sequence shown here is derived from an EMBL/GenBank/DDBJ whole genome shotgun (WGS) entry which is preliminary data.</text>
</comment>
<proteinExistence type="predicted"/>
<reference evidence="1 2" key="1">
    <citation type="journal article" date="2010" name="J. Bacteriol.">
        <title>Genome sequence of a cellulose-producing bacterium, Gluconacetobacter hansenii ATCC 23769.</title>
        <authorList>
            <person name="Iyer P.R."/>
            <person name="Geib S.M."/>
            <person name="Catchmark J."/>
            <person name="Kao T.H."/>
            <person name="Tien M."/>
        </authorList>
    </citation>
    <scope>NUCLEOTIDE SEQUENCE [LARGE SCALE GENOMIC DNA]</scope>
    <source>
        <strain evidence="1 2">ATCC 23769</strain>
    </source>
</reference>
<organism evidence="1 2">
    <name type="scientific">Novacetimonas hansenii ATCC 23769</name>
    <dbReference type="NCBI Taxonomy" id="714995"/>
    <lineage>
        <taxon>Bacteria</taxon>
        <taxon>Pseudomonadati</taxon>
        <taxon>Pseudomonadota</taxon>
        <taxon>Alphaproteobacteria</taxon>
        <taxon>Acetobacterales</taxon>
        <taxon>Acetobacteraceae</taxon>
        <taxon>Novacetimonas</taxon>
    </lineage>
</organism>
<name>D5QFU2_NOVHA</name>
<sequence>MCLIWSISTENRFGENAPVYGFYEHLHLFECTHSNRI</sequence>
<dbReference type="EMBL" id="ADTV01000039">
    <property type="protein sequence ID" value="EFG83998.1"/>
    <property type="molecule type" value="Genomic_DNA"/>
</dbReference>